<accession>A0A3P7IZY5</accession>
<gene>
    <name evidence="1" type="ORF">SVUK_LOCUS13479</name>
</gene>
<evidence type="ECO:0000313" key="1">
    <source>
        <dbReference type="EMBL" id="VDM78481.1"/>
    </source>
</evidence>
<dbReference type="EMBL" id="UYYB01102106">
    <property type="protein sequence ID" value="VDM78481.1"/>
    <property type="molecule type" value="Genomic_DNA"/>
</dbReference>
<dbReference type="AlphaFoldDB" id="A0A3P7IZY5"/>
<keyword evidence="2" id="KW-1185">Reference proteome</keyword>
<organism evidence="1 2">
    <name type="scientific">Strongylus vulgaris</name>
    <name type="common">Blood worm</name>
    <dbReference type="NCBI Taxonomy" id="40348"/>
    <lineage>
        <taxon>Eukaryota</taxon>
        <taxon>Metazoa</taxon>
        <taxon>Ecdysozoa</taxon>
        <taxon>Nematoda</taxon>
        <taxon>Chromadorea</taxon>
        <taxon>Rhabditida</taxon>
        <taxon>Rhabditina</taxon>
        <taxon>Rhabditomorpha</taxon>
        <taxon>Strongyloidea</taxon>
        <taxon>Strongylidae</taxon>
        <taxon>Strongylus</taxon>
    </lineage>
</organism>
<feature type="non-terminal residue" evidence="1">
    <location>
        <position position="1"/>
    </location>
</feature>
<proteinExistence type="predicted"/>
<name>A0A3P7IZY5_STRVU</name>
<sequence length="720" mass="69402">EGSSPLASSCGVAVNSFLSVVVCSPPATITGGKATVGVDASGNDVEDVPEKPALVAVAAFSAETVVVSSKLASTLGGAFLSEGSSPLASSCGVAVSLLSVVVCSPPATITGGMATVEVELSGSGEDAVEMGSPAGSGDVVPKESTLGPVAKLSLSVVACAPPTTITGGKATVGVDVSDDDVEDVSEEPVLGALVPVTAGEDAVVEISPAGSEDVVPKKSTLGPVAKLALSVVACAPPTTITGGKATVGVDASGDDVEDVSEEPVLAALVPAAGVLSAGTVVVSSRLACILGEALFSKPSSPLASSCGVVVNSLLSVVVCSPPSTTGGKATVVLDPSGEALFSKLSSPLASSCGVVVNSLLSVVVCSLSGTTGGKATVVLDPSGDNVGDISEEPVLGPLVAVARAGVLSADTVVVSSKLASTLGRAFLSEGSSPLASTCGVVANSLFSVVVCSSPVSVTNPSTGGDVVVVGDVSEGETVGPVANLLLSVEVCMPPATITGGRTTVAVDASGNNVGDVSEKPALAAFVPVATGVLSTGRVVVSSKFDSTLGIAFSWEGASPLDSSVAVVDSSLLSVVVCSLPVSVTNPSTGEEVVAAEVSGRATVAVDASGNNVGDGSEKPALGALVPVAAGVLSAGRVVVSSKFDSTLGIAFSSGGASPLDSSVGVVDSSLLSVVVCSSPLSVTNPSTGEEEVDAEVSALSAESVVVSPKPDCTSGGAFLS</sequence>
<reference evidence="1 2" key="1">
    <citation type="submission" date="2018-11" db="EMBL/GenBank/DDBJ databases">
        <authorList>
            <consortium name="Pathogen Informatics"/>
        </authorList>
    </citation>
    <scope>NUCLEOTIDE SEQUENCE [LARGE SCALE GENOMIC DNA]</scope>
</reference>
<protein>
    <submittedName>
        <fullName evidence="1">Uncharacterized protein</fullName>
    </submittedName>
</protein>
<dbReference type="Proteomes" id="UP000270094">
    <property type="component" value="Unassembled WGS sequence"/>
</dbReference>
<evidence type="ECO:0000313" key="2">
    <source>
        <dbReference type="Proteomes" id="UP000270094"/>
    </source>
</evidence>